<dbReference type="OrthoDB" id="67965at2759"/>
<sequence>MPPDVFKYVGQTSDDVVTQHMLVRRNFFEICRSIYSLMEPIYLWDANNLAICAVITASMQLIFFIIAFACKFDKVTDFAGGTNFVVLALVTLALAQTFHVRQIVTTVCIVIWGLRLSGYLLFRIIKIGEDKRFDDKRTNCLKFGLFWVFQKTSKVKSCLGYTVSLPVIFINAPGSINQHNLPDSVNLLKDGESFTILDIIGLVFFLIGLIIETVADFQKFFFKDNPENRGKWCDVGLWRWSRHPNYFGELMIWYSIFLMSCNVLVGGQWAAVLGPLFITFILLSLSGIPLLEEKEDSKHKGNEQYLEYKRTTSPLFILPPSCYGRLPNGLKCCACAEYPCYNNLDSAEEPLTQQRAEG</sequence>
<evidence type="ECO:0000313" key="3">
    <source>
        <dbReference type="Proteomes" id="UP000593567"/>
    </source>
</evidence>
<dbReference type="PANTHER" id="PTHR32251:SF15">
    <property type="entry name" value="3-OXO-5-ALPHA-STEROID 4-DEHYDROGENASE (DUF1295)"/>
    <property type="match status" value="1"/>
</dbReference>
<name>A0A7J7JYY0_BUGNE</name>
<feature type="transmembrane region" description="Helical" evidence="1">
    <location>
        <begin position="196"/>
        <end position="215"/>
    </location>
</feature>
<comment type="caution">
    <text evidence="2">The sequence shown here is derived from an EMBL/GenBank/DDBJ whole genome shotgun (WGS) entry which is preliminary data.</text>
</comment>
<feature type="transmembrane region" description="Helical" evidence="1">
    <location>
        <begin position="77"/>
        <end position="97"/>
    </location>
</feature>
<dbReference type="PROSITE" id="PS50244">
    <property type="entry name" value="S5A_REDUCTASE"/>
    <property type="match status" value="1"/>
</dbReference>
<evidence type="ECO:0008006" key="4">
    <source>
        <dbReference type="Google" id="ProtNLM"/>
    </source>
</evidence>
<feature type="transmembrane region" description="Helical" evidence="1">
    <location>
        <begin position="246"/>
        <end position="265"/>
    </location>
</feature>
<proteinExistence type="predicted"/>
<dbReference type="AlphaFoldDB" id="A0A7J7JYY0"/>
<dbReference type="GO" id="GO:0016020">
    <property type="term" value="C:membrane"/>
    <property type="evidence" value="ECO:0007669"/>
    <property type="project" value="TreeGrafter"/>
</dbReference>
<protein>
    <recommendedName>
        <fullName evidence="4">Steroid 5-alpha reductase C-terminal domain-containing protein</fullName>
    </recommendedName>
</protein>
<keyword evidence="1" id="KW-0472">Membrane</keyword>
<accession>A0A7J7JYY0</accession>
<dbReference type="Pfam" id="PF06966">
    <property type="entry name" value="DUF1295"/>
    <property type="match status" value="1"/>
</dbReference>
<gene>
    <name evidence="2" type="ORF">EB796_010106</name>
</gene>
<dbReference type="InterPro" id="IPR010721">
    <property type="entry name" value="UstE-like"/>
</dbReference>
<feature type="transmembrane region" description="Helical" evidence="1">
    <location>
        <begin position="158"/>
        <end position="176"/>
    </location>
</feature>
<dbReference type="PANTHER" id="PTHR32251">
    <property type="entry name" value="3-OXO-5-ALPHA-STEROID 4-DEHYDROGENASE"/>
    <property type="match status" value="1"/>
</dbReference>
<feature type="transmembrane region" description="Helical" evidence="1">
    <location>
        <begin position="48"/>
        <end position="70"/>
    </location>
</feature>
<keyword evidence="3" id="KW-1185">Reference proteome</keyword>
<keyword evidence="1" id="KW-0812">Transmembrane</keyword>
<reference evidence="2" key="1">
    <citation type="submission" date="2020-06" db="EMBL/GenBank/DDBJ databases">
        <title>Draft genome of Bugula neritina, a colonial animal packing powerful symbionts and potential medicines.</title>
        <authorList>
            <person name="Rayko M."/>
        </authorList>
    </citation>
    <scope>NUCLEOTIDE SEQUENCE [LARGE SCALE GENOMIC DNA]</scope>
    <source>
        <strain evidence="2">Kwan_BN1</strain>
    </source>
</reference>
<organism evidence="2 3">
    <name type="scientific">Bugula neritina</name>
    <name type="common">Brown bryozoan</name>
    <name type="synonym">Sertularia neritina</name>
    <dbReference type="NCBI Taxonomy" id="10212"/>
    <lineage>
        <taxon>Eukaryota</taxon>
        <taxon>Metazoa</taxon>
        <taxon>Spiralia</taxon>
        <taxon>Lophotrochozoa</taxon>
        <taxon>Bryozoa</taxon>
        <taxon>Gymnolaemata</taxon>
        <taxon>Cheilostomatida</taxon>
        <taxon>Flustrina</taxon>
        <taxon>Buguloidea</taxon>
        <taxon>Bugulidae</taxon>
        <taxon>Bugula</taxon>
    </lineage>
</organism>
<dbReference type="EMBL" id="VXIV02001586">
    <property type="protein sequence ID" value="KAF6031609.1"/>
    <property type="molecule type" value="Genomic_DNA"/>
</dbReference>
<dbReference type="Gene3D" id="1.20.120.1630">
    <property type="match status" value="1"/>
</dbReference>
<evidence type="ECO:0000313" key="2">
    <source>
        <dbReference type="EMBL" id="KAF6031609.1"/>
    </source>
</evidence>
<feature type="transmembrane region" description="Helical" evidence="1">
    <location>
        <begin position="103"/>
        <end position="122"/>
    </location>
</feature>
<evidence type="ECO:0000256" key="1">
    <source>
        <dbReference type="SAM" id="Phobius"/>
    </source>
</evidence>
<keyword evidence="1" id="KW-1133">Transmembrane helix</keyword>
<dbReference type="Proteomes" id="UP000593567">
    <property type="component" value="Unassembled WGS sequence"/>
</dbReference>